<feature type="compositionally biased region" description="Basic residues" evidence="1">
    <location>
        <begin position="68"/>
        <end position="77"/>
    </location>
</feature>
<protein>
    <submittedName>
        <fullName evidence="2">Uncharacterized protein</fullName>
    </submittedName>
</protein>
<evidence type="ECO:0000256" key="1">
    <source>
        <dbReference type="SAM" id="MobiDB-lite"/>
    </source>
</evidence>
<sequence>MAPKKRKDPEDIAPGGSGDPDFGSSAEGHGQPQGNDALDGTPELGGIDRERTRFRPKLPGPPSAANRLIRRRPRQSRASRSSLGNCDDEAGNDINSGFHVDHGAYANHDHPSPAAVSSVGATVDEDED</sequence>
<gene>
    <name evidence="2" type="ORF">A4X06_0g7719</name>
</gene>
<name>A0A8X7MMC3_9BASI</name>
<feature type="compositionally biased region" description="Basic and acidic residues" evidence="1">
    <location>
        <begin position="99"/>
        <end position="111"/>
    </location>
</feature>
<dbReference type="AlphaFoldDB" id="A0A8X7MMC3"/>
<reference evidence="2" key="2">
    <citation type="journal article" date="2019" name="IMA Fungus">
        <title>Genome sequencing and comparison of five Tilletia species to identify candidate genes for the detection of regulated species infecting wheat.</title>
        <authorList>
            <person name="Nguyen H.D.T."/>
            <person name="Sultana T."/>
            <person name="Kesanakurti P."/>
            <person name="Hambleton S."/>
        </authorList>
    </citation>
    <scope>NUCLEOTIDE SEQUENCE</scope>
    <source>
        <strain evidence="2">DAOMC 236426</strain>
    </source>
</reference>
<accession>A0A8X7MMC3</accession>
<feature type="region of interest" description="Disordered" evidence="1">
    <location>
        <begin position="1"/>
        <end position="128"/>
    </location>
</feature>
<organism evidence="2 3">
    <name type="scientific">Tilletia controversa</name>
    <name type="common">dwarf bunt fungus</name>
    <dbReference type="NCBI Taxonomy" id="13291"/>
    <lineage>
        <taxon>Eukaryota</taxon>
        <taxon>Fungi</taxon>
        <taxon>Dikarya</taxon>
        <taxon>Basidiomycota</taxon>
        <taxon>Ustilaginomycotina</taxon>
        <taxon>Exobasidiomycetes</taxon>
        <taxon>Tilletiales</taxon>
        <taxon>Tilletiaceae</taxon>
        <taxon>Tilletia</taxon>
    </lineage>
</organism>
<evidence type="ECO:0000313" key="3">
    <source>
        <dbReference type="Proteomes" id="UP000077684"/>
    </source>
</evidence>
<dbReference type="Proteomes" id="UP000077684">
    <property type="component" value="Unassembled WGS sequence"/>
</dbReference>
<comment type="caution">
    <text evidence="2">The sequence shown here is derived from an EMBL/GenBank/DDBJ whole genome shotgun (WGS) entry which is preliminary data.</text>
</comment>
<keyword evidence="3" id="KW-1185">Reference proteome</keyword>
<reference evidence="2" key="1">
    <citation type="submission" date="2016-04" db="EMBL/GenBank/DDBJ databases">
        <authorList>
            <person name="Nguyen H.D."/>
            <person name="Samba Siva P."/>
            <person name="Cullis J."/>
            <person name="Levesque C.A."/>
            <person name="Hambleton S."/>
        </authorList>
    </citation>
    <scope>NUCLEOTIDE SEQUENCE</scope>
    <source>
        <strain evidence="2">DAOMC 236426</strain>
    </source>
</reference>
<dbReference type="EMBL" id="LWDE02001430">
    <property type="protein sequence ID" value="KAE8240945.1"/>
    <property type="molecule type" value="Genomic_DNA"/>
</dbReference>
<proteinExistence type="predicted"/>
<evidence type="ECO:0000313" key="2">
    <source>
        <dbReference type="EMBL" id="KAE8240945.1"/>
    </source>
</evidence>